<organism evidence="1 2">
    <name type="scientific">Caerostris darwini</name>
    <dbReference type="NCBI Taxonomy" id="1538125"/>
    <lineage>
        <taxon>Eukaryota</taxon>
        <taxon>Metazoa</taxon>
        <taxon>Ecdysozoa</taxon>
        <taxon>Arthropoda</taxon>
        <taxon>Chelicerata</taxon>
        <taxon>Arachnida</taxon>
        <taxon>Araneae</taxon>
        <taxon>Araneomorphae</taxon>
        <taxon>Entelegynae</taxon>
        <taxon>Araneoidea</taxon>
        <taxon>Araneidae</taxon>
        <taxon>Caerostris</taxon>
    </lineage>
</organism>
<gene>
    <name evidence="1" type="ORF">CDAR_11551</name>
</gene>
<evidence type="ECO:0000313" key="2">
    <source>
        <dbReference type="Proteomes" id="UP001054837"/>
    </source>
</evidence>
<name>A0AAV4RC87_9ARAC</name>
<dbReference type="AlphaFoldDB" id="A0AAV4RC87"/>
<evidence type="ECO:0000313" key="1">
    <source>
        <dbReference type="EMBL" id="GIY18614.1"/>
    </source>
</evidence>
<sequence>MTAPTGHLPADRPRLTLSEHEIVRLLCFRQYSSFHFQNFVRRISYYSTPEKSVGSFVSCLQPIPLTSIKNLPSQKGIHQNLLSKVEEDNSPVCRNLRTFRIGRRGREGGEHEPSFLTTERREENSGNEIIKRGCGKKPGPSPRANVNTRSWRGFSGRCVAGKLTQRQVVGRNLVTRNNPPQTLSAYRQILLRLCLECCKKKSLCREGLLYDRD</sequence>
<dbReference type="EMBL" id="BPLQ01005929">
    <property type="protein sequence ID" value="GIY18614.1"/>
    <property type="molecule type" value="Genomic_DNA"/>
</dbReference>
<comment type="caution">
    <text evidence="1">The sequence shown here is derived from an EMBL/GenBank/DDBJ whole genome shotgun (WGS) entry which is preliminary data.</text>
</comment>
<reference evidence="1 2" key="1">
    <citation type="submission" date="2021-06" db="EMBL/GenBank/DDBJ databases">
        <title>Caerostris darwini draft genome.</title>
        <authorList>
            <person name="Kono N."/>
            <person name="Arakawa K."/>
        </authorList>
    </citation>
    <scope>NUCLEOTIDE SEQUENCE [LARGE SCALE GENOMIC DNA]</scope>
</reference>
<keyword evidence="2" id="KW-1185">Reference proteome</keyword>
<accession>A0AAV4RC87</accession>
<protein>
    <submittedName>
        <fullName evidence="1">Uncharacterized protein</fullName>
    </submittedName>
</protein>
<proteinExistence type="predicted"/>
<dbReference type="Proteomes" id="UP001054837">
    <property type="component" value="Unassembled WGS sequence"/>
</dbReference>